<gene>
    <name evidence="3" type="ORF">DK389_18675</name>
</gene>
<dbReference type="AlphaFoldDB" id="A0A2U8WA08"/>
<evidence type="ECO:0000313" key="4">
    <source>
        <dbReference type="Proteomes" id="UP000245926"/>
    </source>
</evidence>
<evidence type="ECO:0000256" key="1">
    <source>
        <dbReference type="SAM" id="MobiDB-lite"/>
    </source>
</evidence>
<feature type="chain" id="PRO_5016068815" evidence="2">
    <location>
        <begin position="25"/>
        <end position="95"/>
    </location>
</feature>
<dbReference type="Proteomes" id="UP000245926">
    <property type="component" value="Chromosome"/>
</dbReference>
<organism evidence="3 4">
    <name type="scientific">Methylobacterium durans</name>
    <dbReference type="NCBI Taxonomy" id="2202825"/>
    <lineage>
        <taxon>Bacteria</taxon>
        <taxon>Pseudomonadati</taxon>
        <taxon>Pseudomonadota</taxon>
        <taxon>Alphaproteobacteria</taxon>
        <taxon>Hyphomicrobiales</taxon>
        <taxon>Methylobacteriaceae</taxon>
        <taxon>Methylobacterium</taxon>
    </lineage>
</organism>
<accession>A0A2U8WA08</accession>
<feature type="signal peptide" evidence="2">
    <location>
        <begin position="1"/>
        <end position="24"/>
    </location>
</feature>
<evidence type="ECO:0000256" key="2">
    <source>
        <dbReference type="SAM" id="SignalP"/>
    </source>
</evidence>
<keyword evidence="4" id="KW-1185">Reference proteome</keyword>
<reference evidence="4" key="1">
    <citation type="submission" date="2018-05" db="EMBL/GenBank/DDBJ databases">
        <title>Complete Genome Sequence of Methylobacterium sp. 17SD2-17.</title>
        <authorList>
            <person name="Srinivasan S."/>
        </authorList>
    </citation>
    <scope>NUCLEOTIDE SEQUENCE [LARGE SCALE GENOMIC DNA]</scope>
    <source>
        <strain evidence="4">17SD2-17</strain>
    </source>
</reference>
<dbReference type="OrthoDB" id="8003412at2"/>
<sequence length="95" mass="10509">MTKLSLTLAAGMILGGLGLTAASAAPAVPAPGLLAAETAAEPIAHRRMHHWRTHHRMYRRHVNRHRMRHGDPNARNPERPSYMQQRGTTSGGPRY</sequence>
<name>A0A2U8WA08_9HYPH</name>
<keyword evidence="2" id="KW-0732">Signal</keyword>
<protein>
    <submittedName>
        <fullName evidence="3">Uncharacterized protein</fullName>
    </submittedName>
</protein>
<dbReference type="EMBL" id="CP029550">
    <property type="protein sequence ID" value="AWN42156.1"/>
    <property type="molecule type" value="Genomic_DNA"/>
</dbReference>
<proteinExistence type="predicted"/>
<feature type="compositionally biased region" description="Basic and acidic residues" evidence="1">
    <location>
        <begin position="69"/>
        <end position="78"/>
    </location>
</feature>
<evidence type="ECO:0000313" key="3">
    <source>
        <dbReference type="EMBL" id="AWN42156.1"/>
    </source>
</evidence>
<dbReference type="RefSeq" id="WP_109891761.1">
    <property type="nucleotide sequence ID" value="NZ_CP029550.1"/>
</dbReference>
<dbReference type="KEGG" id="mets:DK389_18675"/>
<feature type="region of interest" description="Disordered" evidence="1">
    <location>
        <begin position="60"/>
        <end position="95"/>
    </location>
</feature>